<dbReference type="Pfam" id="PF13361">
    <property type="entry name" value="UvrD_C"/>
    <property type="match status" value="2"/>
</dbReference>
<feature type="domain" description="UvrD-like helicase ATP-binding" evidence="15">
    <location>
        <begin position="3"/>
        <end position="473"/>
    </location>
</feature>
<comment type="caution">
    <text evidence="17">The sequence shown here is derived from an EMBL/GenBank/DDBJ whole genome shotgun (WGS) entry which is preliminary data.</text>
</comment>
<dbReference type="GO" id="GO:0005524">
    <property type="term" value="F:ATP binding"/>
    <property type="evidence" value="ECO:0007669"/>
    <property type="project" value="UniProtKB-UniRule"/>
</dbReference>
<evidence type="ECO:0000256" key="14">
    <source>
        <dbReference type="PROSITE-ProRule" id="PRU00560"/>
    </source>
</evidence>
<dbReference type="InterPro" id="IPR014152">
    <property type="entry name" value="AddA"/>
</dbReference>
<evidence type="ECO:0000256" key="4">
    <source>
        <dbReference type="ARBA" id="ARBA00022801"/>
    </source>
</evidence>
<dbReference type="InterPro" id="IPR000212">
    <property type="entry name" value="DNA_helicase_UvrD/REP"/>
</dbReference>
<keyword evidence="4 13" id="KW-0378">Hydrolase</keyword>
<dbReference type="PANTHER" id="PTHR11070">
    <property type="entry name" value="UVRD / RECB / PCRA DNA HELICASE FAMILY MEMBER"/>
    <property type="match status" value="1"/>
</dbReference>
<dbReference type="HAMAP" id="MF_01451">
    <property type="entry name" value="AddA"/>
    <property type="match status" value="1"/>
</dbReference>
<evidence type="ECO:0000256" key="8">
    <source>
        <dbReference type="ARBA" id="ARBA00023125"/>
    </source>
</evidence>
<dbReference type="InterPro" id="IPR027417">
    <property type="entry name" value="P-loop_NTPase"/>
</dbReference>
<keyword evidence="2 13" id="KW-0547">Nucleotide-binding</keyword>
<dbReference type="SUPFAM" id="SSF52980">
    <property type="entry name" value="Restriction endonuclease-like"/>
    <property type="match status" value="1"/>
</dbReference>
<dbReference type="GO" id="GO:0043138">
    <property type="term" value="F:3'-5' DNA helicase activity"/>
    <property type="evidence" value="ECO:0007669"/>
    <property type="project" value="UniProtKB-UniRule"/>
</dbReference>
<reference evidence="17" key="2">
    <citation type="journal article" date="2021" name="PeerJ">
        <title>Extensive microbial diversity within the chicken gut microbiome revealed by metagenomics and culture.</title>
        <authorList>
            <person name="Gilroy R."/>
            <person name="Ravi A."/>
            <person name="Getino M."/>
            <person name="Pursley I."/>
            <person name="Horton D.L."/>
            <person name="Alikhan N.F."/>
            <person name="Baker D."/>
            <person name="Gharbi K."/>
            <person name="Hall N."/>
            <person name="Watson M."/>
            <person name="Adriaenssens E.M."/>
            <person name="Foster-Nyarko E."/>
            <person name="Jarju S."/>
            <person name="Secka A."/>
            <person name="Antonio M."/>
            <person name="Oren A."/>
            <person name="Chaudhuri R.R."/>
            <person name="La Ragione R."/>
            <person name="Hildebrand F."/>
            <person name="Pallen M.J."/>
        </authorList>
    </citation>
    <scope>NUCLEOTIDE SEQUENCE</scope>
    <source>
        <strain evidence="17">CHK190-19873</strain>
    </source>
</reference>
<evidence type="ECO:0000256" key="3">
    <source>
        <dbReference type="ARBA" id="ARBA00022763"/>
    </source>
</evidence>
<dbReference type="InterPro" id="IPR038726">
    <property type="entry name" value="PDDEXK_AddAB-type"/>
</dbReference>
<dbReference type="Proteomes" id="UP000823935">
    <property type="component" value="Unassembled WGS sequence"/>
</dbReference>
<dbReference type="NCBIfam" id="TIGR02785">
    <property type="entry name" value="addA_Gpos"/>
    <property type="match status" value="1"/>
</dbReference>
<sequence>MAVKWTPEQRKVIELRNRNILVSAAAGSGKTAVLVERIIQMLTDPERPVDVDRLLVVTFTRAAAGEMRERVLAAIEKRLEAEPENEHLQRQQTLIYNAQITTIDSFCSDVLRSYFHLIGLDPDCRVADEGEQKLLRGDVMEEMLEAHFQENSRAFAAFVEAYAPGRDDRRLGEYIERLYEFSMSHPWPEQWLDSCLAPYEAESVKEMLKSSWAKEMFAGIKKILGDFMEIIREAKRICMEPEGPWMYAEALESDAAFCEKLLNCKTYSEMSEQFRNRSGWARLSAKKDASVSQEKKARVKELRDQGKKLADDLEKQYFYGRPEELYEDMKGSRQAVETLVSLAKEFGQRYREAKEKKNIMDFHDMEHLALKILVEQKNGETLPTQAAKELSGRYDEIMIDEYQDSNQVQELILTSVSKAWQGENNRFMVGDVKQSIYRFRMARPELFMEKYNTYSQEDGPRQRIDLHKNFRSRTQVLDSANGLFRKIMTEKLGGVVYDEAAALYPGASYPETDGMESEVLLLDLDADRTAAEESMETDRELEARMVGERILELVGKTEVLDKETGKLRKAKFGDCVILLRTVAGWAEPFLKILGNMGIPAYTGTRTGYFSSVEIQTVIALLKIIDNPRQDIALAAVLASPIGGFSSKELAIIRSGHREGDLFGACAGFLRDCPDTAETGKIQKRLSAFFTMLDGFRQESKSLPMHELLWKILDETGYGDYAAAMPGGSRRAANIRLLEEKAAAYEATSYRGLYNFVRYLENLKKAEVDYGEAAGFGEEEDMVKIMSIHKSKGLEFPIVFVSGLQKSFNRQDIRSRLVLHPDLGLGCDFTDPKLRVRTPLLIKKVLQKKVDEDNLAEELRVLYVALTRPKEKLILTAAVSKLEKRMAAWRQTAALGREELPYTALAGAGSFLDWLMPALMSGPDGKALWSAYAAAVGEQEEPSRKEKVSDALSGNFRFYFETPGGLVMEETKAQLDLTAAAGRLWTEEASGETIRFQNLFSARYPYEENRKIPGKMTVSQLKRASLADEEEPALRLYEEPQETEPAGDFVPLIPPFMQTEQVRTGAARGILYHQLLKELDFTKTRTLAQIESQRERLWQRGFLTQEESRSIRLEHILHFAASPLGQRMRRAYEAGCLYREQQFVLGVEAREIKKEWDDGSQVLVQGIIDAYFREGDGLVLVDYKTDYTADKSGGELLKKYGVQLQYYKKALERLTHLPVTEMVIYSFWLEKTLWV</sequence>
<keyword evidence="6 13" id="KW-0269">Exonuclease</keyword>
<dbReference type="InterPro" id="IPR011604">
    <property type="entry name" value="PDDEXK-like_dom_sf"/>
</dbReference>
<dbReference type="Gene3D" id="3.40.50.300">
    <property type="entry name" value="P-loop containing nucleotide triphosphate hydrolases"/>
    <property type="match status" value="4"/>
</dbReference>
<evidence type="ECO:0000256" key="12">
    <source>
        <dbReference type="ARBA" id="ARBA00048988"/>
    </source>
</evidence>
<evidence type="ECO:0000313" key="17">
    <source>
        <dbReference type="EMBL" id="HIS32091.1"/>
    </source>
</evidence>
<dbReference type="GO" id="GO:0008408">
    <property type="term" value="F:3'-5' exonuclease activity"/>
    <property type="evidence" value="ECO:0007669"/>
    <property type="project" value="UniProtKB-UniRule"/>
</dbReference>
<evidence type="ECO:0000256" key="2">
    <source>
        <dbReference type="ARBA" id="ARBA00022741"/>
    </source>
</evidence>
<dbReference type="GO" id="GO:0033202">
    <property type="term" value="C:DNA helicase complex"/>
    <property type="evidence" value="ECO:0007669"/>
    <property type="project" value="TreeGrafter"/>
</dbReference>
<dbReference type="InterPro" id="IPR014016">
    <property type="entry name" value="UvrD-like_ATP-bd"/>
</dbReference>
<reference evidence="17" key="1">
    <citation type="submission" date="2020-10" db="EMBL/GenBank/DDBJ databases">
        <authorList>
            <person name="Gilroy R."/>
        </authorList>
    </citation>
    <scope>NUCLEOTIDE SEQUENCE</scope>
    <source>
        <strain evidence="17">CHK190-19873</strain>
    </source>
</reference>
<organism evidence="17 18">
    <name type="scientific">Candidatus Limivivens intestinipullorum</name>
    <dbReference type="NCBI Taxonomy" id="2840858"/>
    <lineage>
        <taxon>Bacteria</taxon>
        <taxon>Bacillati</taxon>
        <taxon>Bacillota</taxon>
        <taxon>Clostridia</taxon>
        <taxon>Lachnospirales</taxon>
        <taxon>Lachnospiraceae</taxon>
        <taxon>Lachnospiraceae incertae sedis</taxon>
        <taxon>Candidatus Limivivens</taxon>
    </lineage>
</organism>
<accession>A0A9D1EUV7</accession>
<evidence type="ECO:0000256" key="11">
    <source>
        <dbReference type="ARBA" id="ARBA00034617"/>
    </source>
</evidence>
<gene>
    <name evidence="13 17" type="primary">addA</name>
    <name evidence="17" type="ORF">IAB44_11180</name>
</gene>
<dbReference type="EMBL" id="DVIQ01000069">
    <property type="protein sequence ID" value="HIS32091.1"/>
    <property type="molecule type" value="Genomic_DNA"/>
</dbReference>
<keyword evidence="1 13" id="KW-0540">Nuclease</keyword>
<dbReference type="Gene3D" id="1.10.274.50">
    <property type="match status" value="1"/>
</dbReference>
<comment type="subunit">
    <text evidence="13">Heterodimer of AddA and AddB/RexB.</text>
</comment>
<keyword evidence="9 13" id="KW-0234">DNA repair</keyword>
<dbReference type="SUPFAM" id="SSF52540">
    <property type="entry name" value="P-loop containing nucleoside triphosphate hydrolases"/>
    <property type="match status" value="1"/>
</dbReference>
<evidence type="ECO:0000256" key="9">
    <source>
        <dbReference type="ARBA" id="ARBA00023204"/>
    </source>
</evidence>
<dbReference type="Gene3D" id="3.90.320.10">
    <property type="match status" value="1"/>
</dbReference>
<dbReference type="AlphaFoldDB" id="A0A9D1EUV7"/>
<dbReference type="EC" id="5.6.2.4" evidence="13"/>
<dbReference type="EC" id="3.1.-.-" evidence="13"/>
<evidence type="ECO:0000313" key="18">
    <source>
        <dbReference type="Proteomes" id="UP000823935"/>
    </source>
</evidence>
<keyword evidence="7 13" id="KW-0067">ATP-binding</keyword>
<dbReference type="InterPro" id="IPR014017">
    <property type="entry name" value="DNA_helicase_UvrD-like_C"/>
</dbReference>
<feature type="domain" description="UvrD-like helicase C-terminal" evidence="16">
    <location>
        <begin position="500"/>
        <end position="792"/>
    </location>
</feature>
<feature type="binding site" evidence="14">
    <location>
        <begin position="24"/>
        <end position="31"/>
    </location>
    <ligand>
        <name>ATP</name>
        <dbReference type="ChEBI" id="CHEBI:30616"/>
    </ligand>
</feature>
<dbReference type="GO" id="GO:0005829">
    <property type="term" value="C:cytosol"/>
    <property type="evidence" value="ECO:0007669"/>
    <property type="project" value="TreeGrafter"/>
</dbReference>
<evidence type="ECO:0000256" key="1">
    <source>
        <dbReference type="ARBA" id="ARBA00022722"/>
    </source>
</evidence>
<dbReference type="Pfam" id="PF00580">
    <property type="entry name" value="UvrD-helicase"/>
    <property type="match status" value="1"/>
</dbReference>
<comment type="function">
    <text evidence="13">The heterodimer acts as both an ATP-dependent DNA helicase and an ATP-dependent, dual-direction single-stranded exonuclease. Recognizes the chi site generating a DNA molecule suitable for the initiation of homologous recombination. The AddA nuclease domain is required for chi fragment generation; this subunit has the helicase and 3' -&gt; 5' nuclease activities.</text>
</comment>
<keyword evidence="5 13" id="KW-0347">Helicase</keyword>
<comment type="cofactor">
    <cofactor evidence="13">
        <name>Mg(2+)</name>
        <dbReference type="ChEBI" id="CHEBI:18420"/>
    </cofactor>
</comment>
<dbReference type="InterPro" id="IPR011335">
    <property type="entry name" value="Restrct_endonuc-II-like"/>
</dbReference>
<evidence type="ECO:0000256" key="13">
    <source>
        <dbReference type="HAMAP-Rule" id="MF_01451"/>
    </source>
</evidence>
<dbReference type="Pfam" id="PF12705">
    <property type="entry name" value="PDDEXK_1"/>
    <property type="match status" value="1"/>
</dbReference>
<comment type="catalytic activity">
    <reaction evidence="12 13">
        <text>ATP + H2O = ADP + phosphate + H(+)</text>
        <dbReference type="Rhea" id="RHEA:13065"/>
        <dbReference type="ChEBI" id="CHEBI:15377"/>
        <dbReference type="ChEBI" id="CHEBI:15378"/>
        <dbReference type="ChEBI" id="CHEBI:30616"/>
        <dbReference type="ChEBI" id="CHEBI:43474"/>
        <dbReference type="ChEBI" id="CHEBI:456216"/>
        <dbReference type="EC" id="5.6.2.4"/>
    </reaction>
</comment>
<comment type="catalytic activity">
    <reaction evidence="11 13">
        <text>Couples ATP hydrolysis with the unwinding of duplex DNA by translocating in the 3'-5' direction.</text>
        <dbReference type="EC" id="5.6.2.4"/>
    </reaction>
</comment>
<proteinExistence type="inferred from homology"/>
<dbReference type="PROSITE" id="PS51217">
    <property type="entry name" value="UVRD_HELICASE_CTER"/>
    <property type="match status" value="1"/>
</dbReference>
<keyword evidence="10 13" id="KW-0413">Isomerase</keyword>
<evidence type="ECO:0000256" key="7">
    <source>
        <dbReference type="ARBA" id="ARBA00022840"/>
    </source>
</evidence>
<evidence type="ECO:0000256" key="10">
    <source>
        <dbReference type="ARBA" id="ARBA00023235"/>
    </source>
</evidence>
<evidence type="ECO:0000256" key="6">
    <source>
        <dbReference type="ARBA" id="ARBA00022839"/>
    </source>
</evidence>
<dbReference type="GO" id="GO:0000724">
    <property type="term" value="P:double-strand break repair via homologous recombination"/>
    <property type="evidence" value="ECO:0007669"/>
    <property type="project" value="UniProtKB-UniRule"/>
</dbReference>
<protein>
    <recommendedName>
        <fullName evidence="13">ATP-dependent helicase/nuclease subunit A</fullName>
        <ecNumber evidence="13">3.1.-.-</ecNumber>
        <ecNumber evidence="13">5.6.2.4</ecNumber>
    </recommendedName>
    <alternativeName>
        <fullName evidence="13">ATP-dependent helicase/nuclease AddA</fullName>
    </alternativeName>
    <alternativeName>
        <fullName evidence="13">DNA 3'-5' helicase AddA</fullName>
    </alternativeName>
</protein>
<evidence type="ECO:0000256" key="5">
    <source>
        <dbReference type="ARBA" id="ARBA00022806"/>
    </source>
</evidence>
<comment type="similarity">
    <text evidence="13">Belongs to the helicase family. AddA subfamily.</text>
</comment>
<name>A0A9D1EUV7_9FIRM</name>
<evidence type="ECO:0000259" key="16">
    <source>
        <dbReference type="PROSITE" id="PS51217"/>
    </source>
</evidence>
<evidence type="ECO:0000259" key="15">
    <source>
        <dbReference type="PROSITE" id="PS51198"/>
    </source>
</evidence>
<keyword evidence="3 13" id="KW-0227">DNA damage</keyword>
<keyword evidence="8 13" id="KW-0238">DNA-binding</keyword>
<dbReference type="GO" id="GO:0003690">
    <property type="term" value="F:double-stranded DNA binding"/>
    <property type="evidence" value="ECO:0007669"/>
    <property type="project" value="UniProtKB-UniRule"/>
</dbReference>
<dbReference type="PROSITE" id="PS51198">
    <property type="entry name" value="UVRD_HELICASE_ATP_BIND"/>
    <property type="match status" value="1"/>
</dbReference>
<dbReference type="PANTHER" id="PTHR11070:SF48">
    <property type="entry name" value="ATP-DEPENDENT HELICASE_NUCLEASE SUBUNIT A"/>
    <property type="match status" value="1"/>
</dbReference>